<keyword evidence="11" id="KW-1185">Reference proteome</keyword>
<comment type="subcellular location">
    <subcellularLocation>
        <location evidence="1">Cell membrane</location>
        <topology evidence="1">Multi-pass membrane protein</topology>
    </subcellularLocation>
</comment>
<keyword evidence="6 8" id="KW-0472">Membrane</keyword>
<evidence type="ECO:0000256" key="8">
    <source>
        <dbReference type="SAM" id="Phobius"/>
    </source>
</evidence>
<dbReference type="PANTHER" id="PTHR34220:SF7">
    <property type="entry name" value="SENSOR HISTIDINE KINASE YPDA"/>
    <property type="match status" value="1"/>
</dbReference>
<proteinExistence type="predicted"/>
<sequence length="620" mass="71613">MKKLRWRKIQKIKKIGKVQHLGTQLIVFFMAISIIVFSIASYSLYSFMLGLIKEQNEKLLLQQFQQLDHNIHSLVGDVDRLSKLFLLDDHVQNYIQNTNMNTEIDMIDLKKAIYGRITNFISNYNYIHSIYIISDTRGALGGNTTQTLVHGEQAWTDRFFQSDGYEKAKQAFPNLIIEGGIKESYYNPYNVGQSDGNLVSLIRGVRPIYEPRTTATLVFNIDETYLASTYAASLDMAEGDMYIVNEQGVIISANRAEQVGTQSPYSPLQNSYANFGSYDITRDHEPLQVVYYKLQDANWYLVREVPLTLFSEQITAVQRIMLIVFSLSILVIFCATYFWLRKLIRPLHLLAHKMKNVSQGELGVTFTTIPNNEFGMVMRRFNEMSLSIVELLRSNNEIQEKRRELEIEALQYQINPHFLYNTLNMIRWMASAVKADHIVNSVVALGNILRPVFASKDTMCSLRDEINYLENYIKIINYRFNNTITFTFDIEPSYLDYRIPRFILQPLIENSTKSGRPDDNVIDIAIEVYEQDNDLWISVIDSGRGFDPQMREQLNNQLQSGDSYTSEQQEYSSGVGLYNVNKRIQLYFGKEYGIQLPQVPYGAEVAIHLPRLLESKDHIL</sequence>
<dbReference type="EMBL" id="CP117416">
    <property type="protein sequence ID" value="WCT54203.1"/>
    <property type="molecule type" value="Genomic_DNA"/>
</dbReference>
<keyword evidence="8" id="KW-1133">Transmembrane helix</keyword>
<dbReference type="SUPFAM" id="SSF158472">
    <property type="entry name" value="HAMP domain-like"/>
    <property type="match status" value="1"/>
</dbReference>
<feature type="domain" description="HAMP" evidence="9">
    <location>
        <begin position="341"/>
        <end position="393"/>
    </location>
</feature>
<dbReference type="GO" id="GO:0000155">
    <property type="term" value="F:phosphorelay sensor kinase activity"/>
    <property type="evidence" value="ECO:0007669"/>
    <property type="project" value="InterPro"/>
</dbReference>
<dbReference type="PANTHER" id="PTHR34220">
    <property type="entry name" value="SENSOR HISTIDINE KINASE YPDA"/>
    <property type="match status" value="1"/>
</dbReference>
<evidence type="ECO:0000256" key="1">
    <source>
        <dbReference type="ARBA" id="ARBA00004651"/>
    </source>
</evidence>
<keyword evidence="7" id="KW-0175">Coiled coil</keyword>
<feature type="coiled-coil region" evidence="7">
    <location>
        <begin position="388"/>
        <end position="415"/>
    </location>
</feature>
<dbReference type="Pfam" id="PF06580">
    <property type="entry name" value="His_kinase"/>
    <property type="match status" value="1"/>
</dbReference>
<dbReference type="SUPFAM" id="SSF55874">
    <property type="entry name" value="ATPase domain of HSP90 chaperone/DNA topoisomerase II/histidine kinase"/>
    <property type="match status" value="1"/>
</dbReference>
<reference evidence="10 11" key="1">
    <citation type="submission" date="2023-02" db="EMBL/GenBank/DDBJ databases">
        <title>Genome sequence of Paenibacillus kyungheensis KACC 18744.</title>
        <authorList>
            <person name="Kim S."/>
            <person name="Heo J."/>
            <person name="Kwon S.-W."/>
        </authorList>
    </citation>
    <scope>NUCLEOTIDE SEQUENCE [LARGE SCALE GENOMIC DNA]</scope>
    <source>
        <strain evidence="10 11">KACC 18744</strain>
    </source>
</reference>
<keyword evidence="4" id="KW-0808">Transferase</keyword>
<evidence type="ECO:0000259" key="9">
    <source>
        <dbReference type="PROSITE" id="PS50885"/>
    </source>
</evidence>
<keyword evidence="3" id="KW-0597">Phosphoprotein</keyword>
<organism evidence="10 11">
    <name type="scientific">Paenibacillus kyungheensis</name>
    <dbReference type="NCBI Taxonomy" id="1452732"/>
    <lineage>
        <taxon>Bacteria</taxon>
        <taxon>Bacillati</taxon>
        <taxon>Bacillota</taxon>
        <taxon>Bacilli</taxon>
        <taxon>Bacillales</taxon>
        <taxon>Paenibacillaceae</taxon>
        <taxon>Paenibacillus</taxon>
    </lineage>
</organism>
<dbReference type="GO" id="GO:0005886">
    <property type="term" value="C:plasma membrane"/>
    <property type="evidence" value="ECO:0007669"/>
    <property type="project" value="UniProtKB-SubCell"/>
</dbReference>
<evidence type="ECO:0000256" key="6">
    <source>
        <dbReference type="ARBA" id="ARBA00023136"/>
    </source>
</evidence>
<dbReference type="Gene3D" id="6.10.340.10">
    <property type="match status" value="1"/>
</dbReference>
<keyword evidence="5 10" id="KW-0418">Kinase</keyword>
<feature type="transmembrane region" description="Helical" evidence="8">
    <location>
        <begin position="320"/>
        <end position="340"/>
    </location>
</feature>
<dbReference type="Pfam" id="PF02518">
    <property type="entry name" value="HATPase_c"/>
    <property type="match status" value="1"/>
</dbReference>
<evidence type="ECO:0000256" key="2">
    <source>
        <dbReference type="ARBA" id="ARBA00022475"/>
    </source>
</evidence>
<dbReference type="Gene3D" id="3.30.565.10">
    <property type="entry name" value="Histidine kinase-like ATPase, C-terminal domain"/>
    <property type="match status" value="1"/>
</dbReference>
<dbReference type="InterPro" id="IPR050640">
    <property type="entry name" value="Bact_2-comp_sensor_kinase"/>
</dbReference>
<dbReference type="InterPro" id="IPR003594">
    <property type="entry name" value="HATPase_dom"/>
</dbReference>
<dbReference type="InterPro" id="IPR003660">
    <property type="entry name" value="HAMP_dom"/>
</dbReference>
<evidence type="ECO:0000313" key="11">
    <source>
        <dbReference type="Proteomes" id="UP001220509"/>
    </source>
</evidence>
<gene>
    <name evidence="10" type="ORF">PQ456_13425</name>
</gene>
<dbReference type="InterPro" id="IPR010559">
    <property type="entry name" value="Sig_transdc_His_kin_internal"/>
</dbReference>
<dbReference type="Proteomes" id="UP001220509">
    <property type="component" value="Chromosome"/>
</dbReference>
<protein>
    <submittedName>
        <fullName evidence="10">Histidine kinase</fullName>
    </submittedName>
</protein>
<accession>A0AAX3LWX2</accession>
<evidence type="ECO:0000256" key="5">
    <source>
        <dbReference type="ARBA" id="ARBA00022777"/>
    </source>
</evidence>
<dbReference type="PROSITE" id="PS50885">
    <property type="entry name" value="HAMP"/>
    <property type="match status" value="1"/>
</dbReference>
<evidence type="ECO:0000256" key="4">
    <source>
        <dbReference type="ARBA" id="ARBA00022679"/>
    </source>
</evidence>
<dbReference type="InterPro" id="IPR036890">
    <property type="entry name" value="HATPase_C_sf"/>
</dbReference>
<dbReference type="RefSeq" id="WP_273612745.1">
    <property type="nucleotide sequence ID" value="NZ_CP117416.1"/>
</dbReference>
<name>A0AAX3LWX2_9BACL</name>
<dbReference type="Gene3D" id="3.30.450.20">
    <property type="entry name" value="PAS domain"/>
    <property type="match status" value="2"/>
</dbReference>
<dbReference type="Pfam" id="PF00672">
    <property type="entry name" value="HAMP"/>
    <property type="match status" value="1"/>
</dbReference>
<feature type="transmembrane region" description="Helical" evidence="8">
    <location>
        <begin position="21"/>
        <end position="45"/>
    </location>
</feature>
<evidence type="ECO:0000256" key="3">
    <source>
        <dbReference type="ARBA" id="ARBA00022553"/>
    </source>
</evidence>
<evidence type="ECO:0000313" key="10">
    <source>
        <dbReference type="EMBL" id="WCT54203.1"/>
    </source>
</evidence>
<dbReference type="CDD" id="cd06225">
    <property type="entry name" value="HAMP"/>
    <property type="match status" value="1"/>
</dbReference>
<keyword evidence="8" id="KW-0812">Transmembrane</keyword>
<dbReference type="KEGG" id="pka:PQ456_13425"/>
<dbReference type="SMART" id="SM00304">
    <property type="entry name" value="HAMP"/>
    <property type="match status" value="1"/>
</dbReference>
<dbReference type="SMART" id="SM00387">
    <property type="entry name" value="HATPase_c"/>
    <property type="match status" value="1"/>
</dbReference>
<dbReference type="AlphaFoldDB" id="A0AAX3LWX2"/>
<keyword evidence="2" id="KW-1003">Cell membrane</keyword>
<evidence type="ECO:0000256" key="7">
    <source>
        <dbReference type="SAM" id="Coils"/>
    </source>
</evidence>